<protein>
    <submittedName>
        <fullName evidence="2">Ubiquinone/menaquinone biosynthesis C-methylase UbiE</fullName>
    </submittedName>
</protein>
<sequence length="263" mass="27365">MDREEVEAYFDGRASGYAGLDWHAGHARELVELAGLAPGERVLDAAAGTGLVALAAARAVGPAGRVVGADISAGMLREAERLLDGAGLSNVTYVKADATRLDGFGTGSFDAVLCCAGMLYLPAGPALAAWHRVLRPGGLLGFSAMRAGFPLVARLFRECAAESGLALTDPMAEVGGEEQSRRALAAAGFALERTVSGTVRLQHGSAADVWRSHAVSPHYPEVASLGADERAAFEARYVSRAEALLAEPGAFDLPVLYVFARKA</sequence>
<dbReference type="GO" id="GO:0008168">
    <property type="term" value="F:methyltransferase activity"/>
    <property type="evidence" value="ECO:0007669"/>
    <property type="project" value="UniProtKB-KW"/>
</dbReference>
<dbReference type="SUPFAM" id="SSF53335">
    <property type="entry name" value="S-adenosyl-L-methionine-dependent methyltransferases"/>
    <property type="match status" value="1"/>
</dbReference>
<dbReference type="PANTHER" id="PTHR43591">
    <property type="entry name" value="METHYLTRANSFERASE"/>
    <property type="match status" value="1"/>
</dbReference>
<comment type="caution">
    <text evidence="2">The sequence shown here is derived from an EMBL/GenBank/DDBJ whole genome shotgun (WGS) entry which is preliminary data.</text>
</comment>
<dbReference type="GO" id="GO:0032259">
    <property type="term" value="P:methylation"/>
    <property type="evidence" value="ECO:0007669"/>
    <property type="project" value="UniProtKB-KW"/>
</dbReference>
<dbReference type="Gene3D" id="3.40.50.150">
    <property type="entry name" value="Vaccinia Virus protein VP39"/>
    <property type="match status" value="1"/>
</dbReference>
<dbReference type="CDD" id="cd02440">
    <property type="entry name" value="AdoMet_MTases"/>
    <property type="match status" value="1"/>
</dbReference>
<keyword evidence="2" id="KW-0808">Transferase</keyword>
<evidence type="ECO:0000259" key="1">
    <source>
        <dbReference type="Pfam" id="PF13649"/>
    </source>
</evidence>
<gene>
    <name evidence="2" type="ORF">FHS22_000316</name>
</gene>
<proteinExistence type="predicted"/>
<evidence type="ECO:0000313" key="2">
    <source>
        <dbReference type="EMBL" id="MBB5961078.1"/>
    </source>
</evidence>
<dbReference type="InterPro" id="IPR029063">
    <property type="entry name" value="SAM-dependent_MTases_sf"/>
</dbReference>
<dbReference type="InterPro" id="IPR041698">
    <property type="entry name" value="Methyltransf_25"/>
</dbReference>
<feature type="domain" description="Methyltransferase" evidence="1">
    <location>
        <begin position="42"/>
        <end position="138"/>
    </location>
</feature>
<dbReference type="RefSeq" id="WP_184937651.1">
    <property type="nucleotide sequence ID" value="NZ_BAAAWZ010000001.1"/>
</dbReference>
<dbReference type="EMBL" id="JACHJJ010000001">
    <property type="protein sequence ID" value="MBB5961078.1"/>
    <property type="molecule type" value="Genomic_DNA"/>
</dbReference>
<name>A0A841CY86_PLAVE</name>
<accession>A0A841CY86</accession>
<dbReference type="PANTHER" id="PTHR43591:SF99">
    <property type="entry name" value="OS06G0646000 PROTEIN"/>
    <property type="match status" value="1"/>
</dbReference>
<organism evidence="2 3">
    <name type="scientific">Planomonospora venezuelensis</name>
    <dbReference type="NCBI Taxonomy" id="1999"/>
    <lineage>
        <taxon>Bacteria</taxon>
        <taxon>Bacillati</taxon>
        <taxon>Actinomycetota</taxon>
        <taxon>Actinomycetes</taxon>
        <taxon>Streptosporangiales</taxon>
        <taxon>Streptosporangiaceae</taxon>
        <taxon>Planomonospora</taxon>
    </lineage>
</organism>
<evidence type="ECO:0000313" key="3">
    <source>
        <dbReference type="Proteomes" id="UP000562352"/>
    </source>
</evidence>
<keyword evidence="3" id="KW-1185">Reference proteome</keyword>
<dbReference type="Proteomes" id="UP000562352">
    <property type="component" value="Unassembled WGS sequence"/>
</dbReference>
<keyword evidence="2" id="KW-0830">Ubiquinone</keyword>
<keyword evidence="2" id="KW-0489">Methyltransferase</keyword>
<dbReference type="AlphaFoldDB" id="A0A841CY86"/>
<dbReference type="Pfam" id="PF13649">
    <property type="entry name" value="Methyltransf_25"/>
    <property type="match status" value="1"/>
</dbReference>
<reference evidence="2 3" key="1">
    <citation type="submission" date="2020-08" db="EMBL/GenBank/DDBJ databases">
        <title>Genomic Encyclopedia of Type Strains, Phase III (KMG-III): the genomes of soil and plant-associated and newly described type strains.</title>
        <authorList>
            <person name="Whitman W."/>
        </authorList>
    </citation>
    <scope>NUCLEOTIDE SEQUENCE [LARGE SCALE GENOMIC DNA]</scope>
    <source>
        <strain evidence="2 3">CECT 3303</strain>
    </source>
</reference>